<keyword evidence="6 7" id="KW-0472">Membrane</keyword>
<dbReference type="Proteomes" id="UP000266915">
    <property type="component" value="Unassembled WGS sequence"/>
</dbReference>
<comment type="caution">
    <text evidence="10">The sequence shown here is derived from an EMBL/GenBank/DDBJ whole genome shotgun (WGS) entry which is preliminary data.</text>
</comment>
<dbReference type="GO" id="GO:0005886">
    <property type="term" value="C:plasma membrane"/>
    <property type="evidence" value="ECO:0007669"/>
    <property type="project" value="UniProtKB-SubCell"/>
</dbReference>
<dbReference type="InterPro" id="IPR035906">
    <property type="entry name" value="MetI-like_sf"/>
</dbReference>
<feature type="compositionally biased region" description="Basic residues" evidence="8">
    <location>
        <begin position="19"/>
        <end position="28"/>
    </location>
</feature>
<keyword evidence="2 7" id="KW-0813">Transport</keyword>
<name>A0A3N2BYK5_9MICO</name>
<gene>
    <name evidence="10" type="ORF">EDD42_0385</name>
</gene>
<accession>A0A3N2BYK5</accession>
<proteinExistence type="inferred from homology"/>
<comment type="similarity">
    <text evidence="7">Belongs to the binding-protein-dependent transport system permease family.</text>
</comment>
<evidence type="ECO:0000256" key="1">
    <source>
        <dbReference type="ARBA" id="ARBA00004651"/>
    </source>
</evidence>
<feature type="transmembrane region" description="Helical" evidence="7">
    <location>
        <begin position="269"/>
        <end position="292"/>
    </location>
</feature>
<evidence type="ECO:0000313" key="10">
    <source>
        <dbReference type="EMBL" id="ROR80346.1"/>
    </source>
</evidence>
<reference evidence="10 11" key="1">
    <citation type="submission" date="2018-11" db="EMBL/GenBank/DDBJ databases">
        <title>Sequencing the genomes of 1000 actinobacteria strains.</title>
        <authorList>
            <person name="Klenk H.-P."/>
        </authorList>
    </citation>
    <scope>NUCLEOTIDE SEQUENCE [LARGE SCALE GENOMIC DNA]</scope>
    <source>
        <strain evidence="10 11">DSM 14012</strain>
    </source>
</reference>
<evidence type="ECO:0000256" key="4">
    <source>
        <dbReference type="ARBA" id="ARBA00022692"/>
    </source>
</evidence>
<protein>
    <submittedName>
        <fullName evidence="10">Carbohydrate ABC transporter membrane protein 2 (CUT1 family)</fullName>
    </submittedName>
</protein>
<evidence type="ECO:0000256" key="3">
    <source>
        <dbReference type="ARBA" id="ARBA00022475"/>
    </source>
</evidence>
<feature type="transmembrane region" description="Helical" evidence="7">
    <location>
        <begin position="172"/>
        <end position="192"/>
    </location>
</feature>
<dbReference type="GO" id="GO:0055085">
    <property type="term" value="P:transmembrane transport"/>
    <property type="evidence" value="ECO:0007669"/>
    <property type="project" value="InterPro"/>
</dbReference>
<keyword evidence="5 7" id="KW-1133">Transmembrane helix</keyword>
<evidence type="ECO:0000256" key="8">
    <source>
        <dbReference type="SAM" id="MobiDB-lite"/>
    </source>
</evidence>
<dbReference type="RefSeq" id="WP_412458824.1">
    <property type="nucleotide sequence ID" value="NZ_FXAP01000003.1"/>
</dbReference>
<evidence type="ECO:0000256" key="7">
    <source>
        <dbReference type="RuleBase" id="RU363032"/>
    </source>
</evidence>
<evidence type="ECO:0000256" key="2">
    <source>
        <dbReference type="ARBA" id="ARBA00022448"/>
    </source>
</evidence>
<dbReference type="SUPFAM" id="SSF161098">
    <property type="entry name" value="MetI-like"/>
    <property type="match status" value="1"/>
</dbReference>
<evidence type="ECO:0000259" key="9">
    <source>
        <dbReference type="PROSITE" id="PS50928"/>
    </source>
</evidence>
<keyword evidence="4 7" id="KW-0812">Transmembrane</keyword>
<feature type="transmembrane region" description="Helical" evidence="7">
    <location>
        <begin position="137"/>
        <end position="160"/>
    </location>
</feature>
<keyword evidence="3" id="KW-1003">Cell membrane</keyword>
<feature type="region of interest" description="Disordered" evidence="8">
    <location>
        <begin position="1"/>
        <end position="31"/>
    </location>
</feature>
<dbReference type="CDD" id="cd06261">
    <property type="entry name" value="TM_PBP2"/>
    <property type="match status" value="1"/>
</dbReference>
<keyword evidence="11" id="KW-1185">Reference proteome</keyword>
<dbReference type="PANTHER" id="PTHR43744:SF3">
    <property type="entry name" value="LACTOSE TRANSPORT SYSTEM PERMEASE PROTEIN LACG"/>
    <property type="match status" value="1"/>
</dbReference>
<evidence type="ECO:0000256" key="6">
    <source>
        <dbReference type="ARBA" id="ARBA00023136"/>
    </source>
</evidence>
<dbReference type="AlphaFoldDB" id="A0A3N2BYK5"/>
<dbReference type="PROSITE" id="PS50928">
    <property type="entry name" value="ABC_TM1"/>
    <property type="match status" value="1"/>
</dbReference>
<evidence type="ECO:0000256" key="5">
    <source>
        <dbReference type="ARBA" id="ARBA00022989"/>
    </source>
</evidence>
<feature type="transmembrane region" description="Helical" evidence="7">
    <location>
        <begin position="213"/>
        <end position="238"/>
    </location>
</feature>
<feature type="domain" description="ABC transmembrane type-1" evidence="9">
    <location>
        <begin position="102"/>
        <end position="292"/>
    </location>
</feature>
<dbReference type="Pfam" id="PF00528">
    <property type="entry name" value="BPD_transp_1"/>
    <property type="match status" value="1"/>
</dbReference>
<dbReference type="EMBL" id="RKHL01000001">
    <property type="protein sequence ID" value="ROR80346.1"/>
    <property type="molecule type" value="Genomic_DNA"/>
</dbReference>
<dbReference type="InterPro" id="IPR000515">
    <property type="entry name" value="MetI-like"/>
</dbReference>
<evidence type="ECO:0000313" key="11">
    <source>
        <dbReference type="Proteomes" id="UP000266915"/>
    </source>
</evidence>
<feature type="transmembrane region" description="Helical" evidence="7">
    <location>
        <begin position="102"/>
        <end position="125"/>
    </location>
</feature>
<dbReference type="Gene3D" id="1.10.3720.10">
    <property type="entry name" value="MetI-like"/>
    <property type="match status" value="1"/>
</dbReference>
<dbReference type="PANTHER" id="PTHR43744">
    <property type="entry name" value="ABC TRANSPORTER PERMEASE PROTEIN MG189-RELATED-RELATED"/>
    <property type="match status" value="1"/>
</dbReference>
<comment type="subcellular location">
    <subcellularLocation>
        <location evidence="1 7">Cell membrane</location>
        <topology evidence="1 7">Multi-pass membrane protein</topology>
    </subcellularLocation>
</comment>
<sequence>MTATADRPVSAATPEPGRALRRTRRGPKRPQGAAALTATTIKYASLIIASLFAVVPLATIFMLAFKTDREQRTTGPLTPPSNWFNFDNFVVAFDQGGMVTGFLNTAIILLVSVAGTILIGTMSAYALDRFRFRGRKLVMGLFLLATLVPSVTTQVATFQVVSALELFNTRGAAILLFMGTDIVAIYIFLQFMQSIPVSLDEAAMLDGANRFTIYWRIILPLLKPAVATVVIIKGIAIYNEFYIPFLYMPSQDLGVISTSLFRFMGPFGAQWQIIAAGTILVIIPTLVAFLFLQRYIYNGLTSGATK</sequence>
<organism evidence="10 11">
    <name type="scientific">Plantibacter flavus</name>
    <dbReference type="NCBI Taxonomy" id="150123"/>
    <lineage>
        <taxon>Bacteria</taxon>
        <taxon>Bacillati</taxon>
        <taxon>Actinomycetota</taxon>
        <taxon>Actinomycetes</taxon>
        <taxon>Micrococcales</taxon>
        <taxon>Microbacteriaceae</taxon>
        <taxon>Plantibacter</taxon>
    </lineage>
</organism>
<feature type="transmembrane region" description="Helical" evidence="7">
    <location>
        <begin position="43"/>
        <end position="65"/>
    </location>
</feature>